<feature type="compositionally biased region" description="Low complexity" evidence="1">
    <location>
        <begin position="10"/>
        <end position="19"/>
    </location>
</feature>
<evidence type="ECO:0000313" key="2">
    <source>
        <dbReference type="Proteomes" id="UP000887574"/>
    </source>
</evidence>
<sequence length="106" mass="12060">MVDDEEHSSRTSSPDSASSEKINEEPETASSPQRSDPIFTREELDHIERIRRLAEESSFEQVKYDLPTPVVQEETSKYASSSYSQEQTNPLSIWGFNSALFFSNIP</sequence>
<organism evidence="2 3">
    <name type="scientific">Ditylenchus dipsaci</name>
    <dbReference type="NCBI Taxonomy" id="166011"/>
    <lineage>
        <taxon>Eukaryota</taxon>
        <taxon>Metazoa</taxon>
        <taxon>Ecdysozoa</taxon>
        <taxon>Nematoda</taxon>
        <taxon>Chromadorea</taxon>
        <taxon>Rhabditida</taxon>
        <taxon>Tylenchina</taxon>
        <taxon>Tylenchomorpha</taxon>
        <taxon>Sphaerularioidea</taxon>
        <taxon>Anguinidae</taxon>
        <taxon>Anguininae</taxon>
        <taxon>Ditylenchus</taxon>
    </lineage>
</organism>
<protein>
    <submittedName>
        <fullName evidence="3">Uncharacterized protein</fullName>
    </submittedName>
</protein>
<dbReference type="Proteomes" id="UP000887574">
    <property type="component" value="Unplaced"/>
</dbReference>
<keyword evidence="2" id="KW-1185">Reference proteome</keyword>
<accession>A0A915CSZ4</accession>
<reference evidence="3" key="1">
    <citation type="submission" date="2022-11" db="UniProtKB">
        <authorList>
            <consortium name="WormBaseParasite"/>
        </authorList>
    </citation>
    <scope>IDENTIFICATION</scope>
</reference>
<dbReference type="AlphaFoldDB" id="A0A915CSZ4"/>
<feature type="region of interest" description="Disordered" evidence="1">
    <location>
        <begin position="1"/>
        <end position="41"/>
    </location>
</feature>
<name>A0A915CSZ4_9BILA</name>
<proteinExistence type="predicted"/>
<evidence type="ECO:0000256" key="1">
    <source>
        <dbReference type="SAM" id="MobiDB-lite"/>
    </source>
</evidence>
<dbReference type="WBParaSite" id="jg12111">
    <property type="protein sequence ID" value="jg12111"/>
    <property type="gene ID" value="jg12111"/>
</dbReference>
<evidence type="ECO:0000313" key="3">
    <source>
        <dbReference type="WBParaSite" id="jg12111"/>
    </source>
</evidence>